<name>A0A1H6H6L0_MAGFU</name>
<keyword evidence="1" id="KW-0732">Signal</keyword>
<protein>
    <submittedName>
        <fullName evidence="3">Caspase domain-containing protein</fullName>
    </submittedName>
</protein>
<feature type="chain" id="PRO_5010260171" evidence="1">
    <location>
        <begin position="22"/>
        <end position="362"/>
    </location>
</feature>
<feature type="domain" description="Caspase family p20" evidence="2">
    <location>
        <begin position="25"/>
        <end position="155"/>
    </location>
</feature>
<dbReference type="EMBL" id="FNWO01000003">
    <property type="protein sequence ID" value="SEH31056.1"/>
    <property type="molecule type" value="Genomic_DNA"/>
</dbReference>
<dbReference type="InterPro" id="IPR001309">
    <property type="entry name" value="Pept_C14_p20"/>
</dbReference>
<feature type="signal peptide" evidence="1">
    <location>
        <begin position="1"/>
        <end position="21"/>
    </location>
</feature>
<dbReference type="InterPro" id="IPR029030">
    <property type="entry name" value="Caspase-like_dom_sf"/>
</dbReference>
<dbReference type="GO" id="GO:0006508">
    <property type="term" value="P:proteolysis"/>
    <property type="evidence" value="ECO:0007669"/>
    <property type="project" value="InterPro"/>
</dbReference>
<evidence type="ECO:0000256" key="1">
    <source>
        <dbReference type="SAM" id="SignalP"/>
    </source>
</evidence>
<dbReference type="SUPFAM" id="SSF52129">
    <property type="entry name" value="Caspase-like"/>
    <property type="match status" value="1"/>
</dbReference>
<keyword evidence="4" id="KW-1185">Reference proteome</keyword>
<dbReference type="PROSITE" id="PS50208">
    <property type="entry name" value="CASPASE_P20"/>
    <property type="match status" value="1"/>
</dbReference>
<reference evidence="4" key="1">
    <citation type="submission" date="2016-10" db="EMBL/GenBank/DDBJ databases">
        <authorList>
            <person name="Varghese N."/>
            <person name="Submissions S."/>
        </authorList>
    </citation>
    <scope>NUCLEOTIDE SEQUENCE [LARGE SCALE GENOMIC DNA]</scope>
    <source>
        <strain evidence="4">DSM 13234</strain>
    </source>
</reference>
<dbReference type="RefSeq" id="WP_074766248.1">
    <property type="nucleotide sequence ID" value="NZ_FNWO01000003.1"/>
</dbReference>
<dbReference type="Gene3D" id="3.40.50.1460">
    <property type="match status" value="1"/>
</dbReference>
<evidence type="ECO:0000259" key="2">
    <source>
        <dbReference type="PROSITE" id="PS50208"/>
    </source>
</evidence>
<organism evidence="3 4">
    <name type="scientific">Magnetospirillum fulvum</name>
    <name type="common">Rhodospirillum fulvum</name>
    <dbReference type="NCBI Taxonomy" id="1082"/>
    <lineage>
        <taxon>Bacteria</taxon>
        <taxon>Pseudomonadati</taxon>
        <taxon>Pseudomonadota</taxon>
        <taxon>Alphaproteobacteria</taxon>
        <taxon>Rhodospirillales</taxon>
        <taxon>Rhodospirillaceae</taxon>
        <taxon>Magnetospirillum</taxon>
    </lineage>
</organism>
<dbReference type="PANTHER" id="PTHR22576">
    <property type="entry name" value="MUCOSA ASSOCIATED LYMPHOID TISSUE LYMPHOMA TRANSLOCATION PROTEIN 1/PARACASPASE"/>
    <property type="match status" value="1"/>
</dbReference>
<sequence length="362" mass="38600">MRLAALFVLILAATIAVPAAAAPDERRVALVIGNAAYQKVPGLTNPQNDARDVAAVLAKLGAEVIFHSNLDKVGMEKAIGAFGDRLKSGSTGIFYYAGHAMQVQGHNYLIPVDAAISAEQRVRLETVDIDVVLDQMAHAKARVSIVILDACRNNPFERKFRSSGGGLAQINAPEGTLIAYATAPGQVASDGEGQNGLYTAELIRFMQEPGRSVEEMFKRVRVAVSRQSNGEQVPWESSSLTGDFYFAGPPEGAVSIPTAPRVEPVAVPSPPHDGQDRASIVIAPAAVPAPVPPPVAVQPVAAARPVEPPRPLDLPKVAPVRRTGLNELECRTVPVEEVLYGYKITKFGTECQQPDGSWRTVH</sequence>
<dbReference type="OrthoDB" id="321999at2"/>
<dbReference type="PANTHER" id="PTHR22576:SF37">
    <property type="entry name" value="MUCOSA-ASSOCIATED LYMPHOID TISSUE LYMPHOMA TRANSLOCATION PROTEIN 1"/>
    <property type="match status" value="1"/>
</dbReference>
<dbReference type="InterPro" id="IPR011600">
    <property type="entry name" value="Pept_C14_caspase"/>
</dbReference>
<proteinExistence type="predicted"/>
<dbReference type="InterPro" id="IPR052039">
    <property type="entry name" value="Caspase-related_regulators"/>
</dbReference>
<dbReference type="GO" id="GO:0004197">
    <property type="term" value="F:cysteine-type endopeptidase activity"/>
    <property type="evidence" value="ECO:0007669"/>
    <property type="project" value="InterPro"/>
</dbReference>
<accession>A0A1H6H6L0</accession>
<gene>
    <name evidence="3" type="ORF">SAMN04244559_01055</name>
</gene>
<dbReference type="Pfam" id="PF00656">
    <property type="entry name" value="Peptidase_C14"/>
    <property type="match status" value="1"/>
</dbReference>
<dbReference type="Proteomes" id="UP000182983">
    <property type="component" value="Unassembled WGS sequence"/>
</dbReference>
<evidence type="ECO:0000313" key="3">
    <source>
        <dbReference type="EMBL" id="SEH31056.1"/>
    </source>
</evidence>
<dbReference type="AlphaFoldDB" id="A0A1H6H6L0"/>
<evidence type="ECO:0000313" key="4">
    <source>
        <dbReference type="Proteomes" id="UP000182983"/>
    </source>
</evidence>